<sequence>MLLNATLTLWTFGDSILDCGRYNPHGVHPAQLLIRNNDGLFPAERGHDLASRGVAAELRHRALDGATTHGLERHLEGLDLSGGGIALITAGGSDLLRGAMADPTGQEVRRVAARLEAFLDRLPLRPVLLGNVYDPTFGDDSLNFLPVEPEVGRRNHLGYNALLEEMAPRYGSLVDIHGHFLAGERSWLTAVIEPSLEGASEVRRAFLPHVLAAAGLGGASAAGSAAGGTSIGSCIVS</sequence>
<evidence type="ECO:0000313" key="2">
    <source>
        <dbReference type="Proteomes" id="UP001205105"/>
    </source>
</evidence>
<accession>A0AAD5DUC7</accession>
<comment type="caution">
    <text evidence="1">The sequence shown here is derived from an EMBL/GenBank/DDBJ whole genome shotgun (WGS) entry which is preliminary data.</text>
</comment>
<dbReference type="EMBL" id="JADXDR010000053">
    <property type="protein sequence ID" value="KAI7842431.1"/>
    <property type="molecule type" value="Genomic_DNA"/>
</dbReference>
<name>A0AAD5DUC7_9CHLO</name>
<dbReference type="Proteomes" id="UP001205105">
    <property type="component" value="Unassembled WGS sequence"/>
</dbReference>
<evidence type="ECO:0000313" key="1">
    <source>
        <dbReference type="EMBL" id="KAI7842431.1"/>
    </source>
</evidence>
<proteinExistence type="predicted"/>
<keyword evidence="2" id="KW-1185">Reference proteome</keyword>
<dbReference type="SUPFAM" id="SSF52266">
    <property type="entry name" value="SGNH hydrolase"/>
    <property type="match status" value="1"/>
</dbReference>
<gene>
    <name evidence="1" type="ORF">COHA_004070</name>
</gene>
<dbReference type="AlphaFoldDB" id="A0AAD5DUC7"/>
<dbReference type="InterPro" id="IPR036514">
    <property type="entry name" value="SGNH_hydro_sf"/>
</dbReference>
<dbReference type="Gene3D" id="3.40.50.1110">
    <property type="entry name" value="SGNH hydrolase"/>
    <property type="match status" value="1"/>
</dbReference>
<organism evidence="1 2">
    <name type="scientific">Chlorella ohadii</name>
    <dbReference type="NCBI Taxonomy" id="2649997"/>
    <lineage>
        <taxon>Eukaryota</taxon>
        <taxon>Viridiplantae</taxon>
        <taxon>Chlorophyta</taxon>
        <taxon>core chlorophytes</taxon>
        <taxon>Trebouxiophyceae</taxon>
        <taxon>Chlorellales</taxon>
        <taxon>Chlorellaceae</taxon>
        <taxon>Chlorella clade</taxon>
        <taxon>Chlorella</taxon>
    </lineage>
</organism>
<protein>
    <submittedName>
        <fullName evidence="1">Uncharacterized protein</fullName>
    </submittedName>
</protein>
<reference evidence="1" key="1">
    <citation type="submission" date="2020-11" db="EMBL/GenBank/DDBJ databases">
        <title>Chlorella ohadii genome sequencing and assembly.</title>
        <authorList>
            <person name="Murik O."/>
            <person name="Treves H."/>
            <person name="Kedem I."/>
            <person name="Shotland Y."/>
            <person name="Kaplan A."/>
        </authorList>
    </citation>
    <scope>NUCLEOTIDE SEQUENCE</scope>
    <source>
        <strain evidence="1">1</strain>
    </source>
</reference>